<evidence type="ECO:0000313" key="2">
    <source>
        <dbReference type="Proteomes" id="UP000371041"/>
    </source>
</evidence>
<organism evidence="1 2">
    <name type="scientific">Allosaccharopolyspora coralli</name>
    <dbReference type="NCBI Taxonomy" id="2665642"/>
    <lineage>
        <taxon>Bacteria</taxon>
        <taxon>Bacillati</taxon>
        <taxon>Actinomycetota</taxon>
        <taxon>Actinomycetes</taxon>
        <taxon>Pseudonocardiales</taxon>
        <taxon>Pseudonocardiaceae</taxon>
        <taxon>Allosaccharopolyspora</taxon>
    </lineage>
</organism>
<name>A0A5Q3QG21_9PSEU</name>
<dbReference type="AlphaFoldDB" id="A0A5Q3QG21"/>
<protein>
    <submittedName>
        <fullName evidence="1">Uncharacterized protein</fullName>
    </submittedName>
</protein>
<dbReference type="RefSeq" id="WP_154078740.1">
    <property type="nucleotide sequence ID" value="NZ_CP045929.1"/>
</dbReference>
<dbReference type="KEGG" id="sace:GIY23_09505"/>
<gene>
    <name evidence="1" type="ORF">GIY23_09505</name>
</gene>
<dbReference type="Proteomes" id="UP000371041">
    <property type="component" value="Chromosome"/>
</dbReference>
<proteinExistence type="predicted"/>
<accession>A0A5Q3QG21</accession>
<dbReference type="EMBL" id="CP045929">
    <property type="protein sequence ID" value="QGK72174.1"/>
    <property type="molecule type" value="Genomic_DNA"/>
</dbReference>
<dbReference type="Pfam" id="PF19372">
    <property type="entry name" value="DUF5947"/>
    <property type="match status" value="1"/>
</dbReference>
<dbReference type="InterPro" id="IPR045991">
    <property type="entry name" value="DUF5947"/>
</dbReference>
<keyword evidence="2" id="KW-1185">Reference proteome</keyword>
<sequence length="183" mass="20040">MCAEPLWSAHSHVANVESRSILCTCRPCYLLFTHPGSGGGKHRAVPERIRYASEFSAGERIWEATQIPVGTAFLFHSTVSGPAAFYPSPAGATESLLPVSVWEDAIAGSPLGVLEDDVEALLVTRHSGRFECFAVPITTCYELVGQVRLHWRGFDGGSEVWERIESFFADLRDRGERVGDDDG</sequence>
<reference evidence="2" key="1">
    <citation type="submission" date="2019-11" db="EMBL/GenBank/DDBJ databases">
        <title>The complete genome sequence of Saccharopolyspora sp. E2A.</title>
        <authorList>
            <person name="Zhang G."/>
        </authorList>
    </citation>
    <scope>NUCLEOTIDE SEQUENCE [LARGE SCALE GENOMIC DNA]</scope>
    <source>
        <strain evidence="2">E2A</strain>
    </source>
</reference>
<evidence type="ECO:0000313" key="1">
    <source>
        <dbReference type="EMBL" id="QGK72174.1"/>
    </source>
</evidence>